<accession>A0A918TGI4</accession>
<dbReference type="EC" id="2.7.13.3" evidence="3"/>
<keyword evidence="9" id="KW-0067">ATP-binding</keyword>
<evidence type="ECO:0000313" key="14">
    <source>
        <dbReference type="EMBL" id="GHC40494.1"/>
    </source>
</evidence>
<dbReference type="InterPro" id="IPR005467">
    <property type="entry name" value="His_kinase_dom"/>
</dbReference>
<evidence type="ECO:0000256" key="6">
    <source>
        <dbReference type="ARBA" id="ARBA00022679"/>
    </source>
</evidence>
<reference evidence="14" key="1">
    <citation type="journal article" date="2014" name="Int. J. Syst. Evol. Microbiol.">
        <title>Complete genome sequence of Corynebacterium casei LMG S-19264T (=DSM 44701T), isolated from a smear-ripened cheese.</title>
        <authorList>
            <consortium name="US DOE Joint Genome Institute (JGI-PGF)"/>
            <person name="Walter F."/>
            <person name="Albersmeier A."/>
            <person name="Kalinowski J."/>
            <person name="Ruckert C."/>
        </authorList>
    </citation>
    <scope>NUCLEOTIDE SEQUENCE</scope>
    <source>
        <strain evidence="14">KCTC 12988</strain>
    </source>
</reference>
<keyword evidence="4" id="KW-1003">Cell membrane</keyword>
<dbReference type="InterPro" id="IPR035965">
    <property type="entry name" value="PAS-like_dom_sf"/>
</dbReference>
<dbReference type="Gene3D" id="3.30.450.20">
    <property type="entry name" value="PAS domain"/>
    <property type="match status" value="1"/>
</dbReference>
<dbReference type="Pfam" id="PF13426">
    <property type="entry name" value="PAS_9"/>
    <property type="match status" value="1"/>
</dbReference>
<dbReference type="PANTHER" id="PTHR43711:SF1">
    <property type="entry name" value="HISTIDINE KINASE 1"/>
    <property type="match status" value="1"/>
</dbReference>
<dbReference type="AlphaFoldDB" id="A0A918TGI4"/>
<keyword evidence="6" id="KW-0808">Transferase</keyword>
<keyword evidence="7" id="KW-0547">Nucleotide-binding</keyword>
<evidence type="ECO:0000256" key="1">
    <source>
        <dbReference type="ARBA" id="ARBA00000085"/>
    </source>
</evidence>
<dbReference type="PROSITE" id="PS50109">
    <property type="entry name" value="HIS_KIN"/>
    <property type="match status" value="1"/>
</dbReference>
<name>A0A918TGI4_9BACT</name>
<keyword evidence="8" id="KW-0418">Kinase</keyword>
<keyword evidence="5" id="KW-0597">Phosphoprotein</keyword>
<keyword evidence="11" id="KW-0472">Membrane</keyword>
<dbReference type="InterPro" id="IPR036890">
    <property type="entry name" value="HATPase_C_sf"/>
</dbReference>
<dbReference type="InterPro" id="IPR000014">
    <property type="entry name" value="PAS"/>
</dbReference>
<dbReference type="Pfam" id="PF00512">
    <property type="entry name" value="HisKA"/>
    <property type="match status" value="1"/>
</dbReference>
<evidence type="ECO:0000259" key="13">
    <source>
        <dbReference type="PROSITE" id="PS50112"/>
    </source>
</evidence>
<organism evidence="14 15">
    <name type="scientific">Roseibacillus persicicus</name>
    <dbReference type="NCBI Taxonomy" id="454148"/>
    <lineage>
        <taxon>Bacteria</taxon>
        <taxon>Pseudomonadati</taxon>
        <taxon>Verrucomicrobiota</taxon>
        <taxon>Verrucomicrobiia</taxon>
        <taxon>Verrucomicrobiales</taxon>
        <taxon>Verrucomicrobiaceae</taxon>
        <taxon>Roseibacillus</taxon>
    </lineage>
</organism>
<dbReference type="SMART" id="SM00388">
    <property type="entry name" value="HisKA"/>
    <property type="match status" value="1"/>
</dbReference>
<keyword evidence="10" id="KW-0902">Two-component regulatory system</keyword>
<evidence type="ECO:0000256" key="3">
    <source>
        <dbReference type="ARBA" id="ARBA00012438"/>
    </source>
</evidence>
<dbReference type="PANTHER" id="PTHR43711">
    <property type="entry name" value="TWO-COMPONENT HISTIDINE KINASE"/>
    <property type="match status" value="1"/>
</dbReference>
<sequence length="363" mass="39787">MSALPSISTGNPSLFGIIRTDRDCRITEINPTLSDWAGFEADELVGKRFDALLDGAGGLYFDAHCLPSLEIGHQLEEIYLSLVTKSGEPLPVLINACRHGDTGQCWFEFGLVRMKRRARVEDELLRTKKLAVQGNEAKARFLGMITHELRNPLQSMTMSVDLLLEGSLGPLTPTQRELLESCQEAGSNLSHLINDILDFAGLQSGKVSIQIETISANDCLTRAESLLKPRIESSEISFETEYLSNDVKLNGDPRRIQQILLNLVTNAIKFTPPGGKITARLLATEQTISFEVEDTGCGIEESNLAKIFEAFVQVGKNETRTMGIGLGLAISRDLAHAMGGRIEVRSTPDLGSVFSLIFPQSIQ</sequence>
<evidence type="ECO:0000256" key="11">
    <source>
        <dbReference type="ARBA" id="ARBA00023136"/>
    </source>
</evidence>
<dbReference type="PRINTS" id="PR00344">
    <property type="entry name" value="BCTRLSENSOR"/>
</dbReference>
<dbReference type="InterPro" id="IPR003661">
    <property type="entry name" value="HisK_dim/P_dom"/>
</dbReference>
<dbReference type="SUPFAM" id="SSF55785">
    <property type="entry name" value="PYP-like sensor domain (PAS domain)"/>
    <property type="match status" value="1"/>
</dbReference>
<protein>
    <recommendedName>
        <fullName evidence="3">histidine kinase</fullName>
        <ecNumber evidence="3">2.7.13.3</ecNumber>
    </recommendedName>
</protein>
<evidence type="ECO:0000256" key="4">
    <source>
        <dbReference type="ARBA" id="ARBA00022475"/>
    </source>
</evidence>
<dbReference type="Gene3D" id="1.10.287.130">
    <property type="match status" value="1"/>
</dbReference>
<dbReference type="Proteomes" id="UP000644507">
    <property type="component" value="Unassembled WGS sequence"/>
</dbReference>
<feature type="domain" description="PAS" evidence="13">
    <location>
        <begin position="17"/>
        <end position="47"/>
    </location>
</feature>
<dbReference type="InterPro" id="IPR050736">
    <property type="entry name" value="Sensor_HK_Regulatory"/>
</dbReference>
<dbReference type="CDD" id="cd16922">
    <property type="entry name" value="HATPase_EvgS-ArcB-TorS-like"/>
    <property type="match status" value="1"/>
</dbReference>
<dbReference type="InterPro" id="IPR004358">
    <property type="entry name" value="Sig_transdc_His_kin-like_C"/>
</dbReference>
<dbReference type="FunFam" id="3.30.565.10:FF:000023">
    <property type="entry name" value="PAS domain-containing sensor histidine kinase"/>
    <property type="match status" value="1"/>
</dbReference>
<evidence type="ECO:0000256" key="2">
    <source>
        <dbReference type="ARBA" id="ARBA00004236"/>
    </source>
</evidence>
<dbReference type="Gene3D" id="3.30.565.10">
    <property type="entry name" value="Histidine kinase-like ATPase, C-terminal domain"/>
    <property type="match status" value="1"/>
</dbReference>
<dbReference type="RefSeq" id="WP_229809350.1">
    <property type="nucleotide sequence ID" value="NZ_BMXI01000001.1"/>
</dbReference>
<dbReference type="Pfam" id="PF02518">
    <property type="entry name" value="HATPase_c"/>
    <property type="match status" value="1"/>
</dbReference>
<gene>
    <name evidence="14" type="ORF">GCM10007100_01210</name>
</gene>
<comment type="subcellular location">
    <subcellularLocation>
        <location evidence="2">Cell membrane</location>
    </subcellularLocation>
</comment>
<dbReference type="InterPro" id="IPR003594">
    <property type="entry name" value="HATPase_dom"/>
</dbReference>
<evidence type="ECO:0000256" key="5">
    <source>
        <dbReference type="ARBA" id="ARBA00022553"/>
    </source>
</evidence>
<proteinExistence type="predicted"/>
<dbReference type="CDD" id="cd00082">
    <property type="entry name" value="HisKA"/>
    <property type="match status" value="1"/>
</dbReference>
<dbReference type="InterPro" id="IPR036097">
    <property type="entry name" value="HisK_dim/P_sf"/>
</dbReference>
<dbReference type="SUPFAM" id="SSF55874">
    <property type="entry name" value="ATPase domain of HSP90 chaperone/DNA topoisomerase II/histidine kinase"/>
    <property type="match status" value="1"/>
</dbReference>
<dbReference type="EMBL" id="BMXI01000001">
    <property type="protein sequence ID" value="GHC40494.1"/>
    <property type="molecule type" value="Genomic_DNA"/>
</dbReference>
<reference evidence="14" key="2">
    <citation type="submission" date="2020-09" db="EMBL/GenBank/DDBJ databases">
        <authorList>
            <person name="Sun Q."/>
            <person name="Kim S."/>
        </authorList>
    </citation>
    <scope>NUCLEOTIDE SEQUENCE</scope>
    <source>
        <strain evidence="14">KCTC 12988</strain>
    </source>
</reference>
<evidence type="ECO:0000256" key="9">
    <source>
        <dbReference type="ARBA" id="ARBA00022840"/>
    </source>
</evidence>
<dbReference type="GO" id="GO:0005886">
    <property type="term" value="C:plasma membrane"/>
    <property type="evidence" value="ECO:0007669"/>
    <property type="project" value="UniProtKB-SubCell"/>
</dbReference>
<evidence type="ECO:0000259" key="12">
    <source>
        <dbReference type="PROSITE" id="PS50109"/>
    </source>
</evidence>
<dbReference type="GO" id="GO:0005524">
    <property type="term" value="F:ATP binding"/>
    <property type="evidence" value="ECO:0007669"/>
    <property type="project" value="UniProtKB-KW"/>
</dbReference>
<evidence type="ECO:0000256" key="10">
    <source>
        <dbReference type="ARBA" id="ARBA00023012"/>
    </source>
</evidence>
<dbReference type="CDD" id="cd00130">
    <property type="entry name" value="PAS"/>
    <property type="match status" value="1"/>
</dbReference>
<comment type="catalytic activity">
    <reaction evidence="1">
        <text>ATP + protein L-histidine = ADP + protein N-phospho-L-histidine.</text>
        <dbReference type="EC" id="2.7.13.3"/>
    </reaction>
</comment>
<feature type="domain" description="Histidine kinase" evidence="12">
    <location>
        <begin position="144"/>
        <end position="362"/>
    </location>
</feature>
<dbReference type="GO" id="GO:0000155">
    <property type="term" value="F:phosphorelay sensor kinase activity"/>
    <property type="evidence" value="ECO:0007669"/>
    <property type="project" value="InterPro"/>
</dbReference>
<dbReference type="PROSITE" id="PS50112">
    <property type="entry name" value="PAS"/>
    <property type="match status" value="1"/>
</dbReference>
<evidence type="ECO:0000256" key="8">
    <source>
        <dbReference type="ARBA" id="ARBA00022777"/>
    </source>
</evidence>
<dbReference type="SUPFAM" id="SSF47384">
    <property type="entry name" value="Homodimeric domain of signal transducing histidine kinase"/>
    <property type="match status" value="1"/>
</dbReference>
<dbReference type="SMART" id="SM00387">
    <property type="entry name" value="HATPase_c"/>
    <property type="match status" value="1"/>
</dbReference>
<comment type="caution">
    <text evidence="14">The sequence shown here is derived from an EMBL/GenBank/DDBJ whole genome shotgun (WGS) entry which is preliminary data.</text>
</comment>
<evidence type="ECO:0000313" key="15">
    <source>
        <dbReference type="Proteomes" id="UP000644507"/>
    </source>
</evidence>
<evidence type="ECO:0000256" key="7">
    <source>
        <dbReference type="ARBA" id="ARBA00022741"/>
    </source>
</evidence>
<keyword evidence="15" id="KW-1185">Reference proteome</keyword>